<dbReference type="Proteomes" id="UP000501705">
    <property type="component" value="Chromosome"/>
</dbReference>
<dbReference type="CDD" id="cd01282">
    <property type="entry name" value="HTH_MerR-like_sg3"/>
    <property type="match status" value="1"/>
</dbReference>
<dbReference type="GO" id="GO:0003677">
    <property type="term" value="F:DNA binding"/>
    <property type="evidence" value="ECO:0007669"/>
    <property type="project" value="UniProtKB-KW"/>
</dbReference>
<dbReference type="PROSITE" id="PS00552">
    <property type="entry name" value="HTH_MERR_1"/>
    <property type="match status" value="1"/>
</dbReference>
<keyword evidence="1" id="KW-0238">DNA-binding</keyword>
<sequence length="126" mass="14409">MHIGELAHRTGVAAHLLRYYEQQNLLHPQRQSNGYRIYPEHAVERVRQIRGLLEAGLSTQLIGQILPCVRGPEPHIYACGVVDQQLEAALEEELDRIDDQIVYLTSNRRAIRAFLEQMKTPPTTVD</sequence>
<evidence type="ECO:0000313" key="4">
    <source>
        <dbReference type="Proteomes" id="UP000501705"/>
    </source>
</evidence>
<dbReference type="SUPFAM" id="SSF46955">
    <property type="entry name" value="Putative DNA-binding domain"/>
    <property type="match status" value="1"/>
</dbReference>
<dbReference type="PANTHER" id="PTHR30204:SF93">
    <property type="entry name" value="HTH MERR-TYPE DOMAIN-CONTAINING PROTEIN"/>
    <property type="match status" value="1"/>
</dbReference>
<dbReference type="Pfam" id="PF13411">
    <property type="entry name" value="MerR_1"/>
    <property type="match status" value="1"/>
</dbReference>
<dbReference type="PROSITE" id="PS50937">
    <property type="entry name" value="HTH_MERR_2"/>
    <property type="match status" value="1"/>
</dbReference>
<organism evidence="3 4">
    <name type="scientific">Nocardia brasiliensis</name>
    <dbReference type="NCBI Taxonomy" id="37326"/>
    <lineage>
        <taxon>Bacteria</taxon>
        <taxon>Bacillati</taxon>
        <taxon>Actinomycetota</taxon>
        <taxon>Actinomycetes</taxon>
        <taxon>Mycobacteriales</taxon>
        <taxon>Nocardiaceae</taxon>
        <taxon>Nocardia</taxon>
    </lineage>
</organism>
<name>A0A6G9Y375_NOCBR</name>
<gene>
    <name evidence="3" type="ORF">F5X71_20260</name>
</gene>
<protein>
    <submittedName>
        <fullName evidence="3">MerR family transcriptional regulator</fullName>
    </submittedName>
</protein>
<accession>A0A6G9Y375</accession>
<dbReference type="InterPro" id="IPR000551">
    <property type="entry name" value="MerR-type_HTH_dom"/>
</dbReference>
<dbReference type="SMART" id="SM00422">
    <property type="entry name" value="HTH_MERR"/>
    <property type="match status" value="1"/>
</dbReference>
<dbReference type="InterPro" id="IPR009061">
    <property type="entry name" value="DNA-bd_dom_put_sf"/>
</dbReference>
<evidence type="ECO:0000259" key="2">
    <source>
        <dbReference type="PROSITE" id="PS50937"/>
    </source>
</evidence>
<dbReference type="EMBL" id="CP046171">
    <property type="protein sequence ID" value="QIS07547.1"/>
    <property type="molecule type" value="Genomic_DNA"/>
</dbReference>
<dbReference type="Gene3D" id="1.10.1660.10">
    <property type="match status" value="1"/>
</dbReference>
<dbReference type="PANTHER" id="PTHR30204">
    <property type="entry name" value="REDOX-CYCLING DRUG-SENSING TRANSCRIPTIONAL ACTIVATOR SOXR"/>
    <property type="match status" value="1"/>
</dbReference>
<dbReference type="PRINTS" id="PR00040">
    <property type="entry name" value="HTHMERR"/>
</dbReference>
<dbReference type="AlphaFoldDB" id="A0A6G9Y375"/>
<dbReference type="InterPro" id="IPR047057">
    <property type="entry name" value="MerR_fam"/>
</dbReference>
<feature type="domain" description="HTH merR-type" evidence="2">
    <location>
        <begin position="1"/>
        <end position="68"/>
    </location>
</feature>
<proteinExistence type="predicted"/>
<reference evidence="3 4" key="1">
    <citation type="journal article" date="2019" name="ACS Chem. Biol.">
        <title>Identification and Mobilization of a Cryptic Antibiotic Biosynthesis Gene Locus from a Human-Pathogenic Nocardia Isolate.</title>
        <authorList>
            <person name="Herisse M."/>
            <person name="Ishida K."/>
            <person name="Porter J.L."/>
            <person name="Howden B."/>
            <person name="Hertweck C."/>
            <person name="Stinear T.P."/>
            <person name="Pidot S.J."/>
        </authorList>
    </citation>
    <scope>NUCLEOTIDE SEQUENCE [LARGE SCALE GENOMIC DNA]</scope>
    <source>
        <strain evidence="3 4">AUSMDU00024985</strain>
    </source>
</reference>
<evidence type="ECO:0000256" key="1">
    <source>
        <dbReference type="ARBA" id="ARBA00023125"/>
    </source>
</evidence>
<evidence type="ECO:0000313" key="3">
    <source>
        <dbReference type="EMBL" id="QIS07547.1"/>
    </source>
</evidence>
<dbReference type="GO" id="GO:0003700">
    <property type="term" value="F:DNA-binding transcription factor activity"/>
    <property type="evidence" value="ECO:0007669"/>
    <property type="project" value="InterPro"/>
</dbReference>